<dbReference type="NCBIfam" id="TIGR00587">
    <property type="entry name" value="nfo"/>
    <property type="match status" value="1"/>
</dbReference>
<organism evidence="11 12">
    <name type="scientific">Thorsellia kenyensis</name>
    <dbReference type="NCBI Taxonomy" id="1549888"/>
    <lineage>
        <taxon>Bacteria</taxon>
        <taxon>Pseudomonadati</taxon>
        <taxon>Pseudomonadota</taxon>
        <taxon>Gammaproteobacteria</taxon>
        <taxon>Enterobacterales</taxon>
        <taxon>Thorselliaceae</taxon>
        <taxon>Thorsellia</taxon>
    </lineage>
</organism>
<accession>A0ABV6C9K4</accession>
<comment type="function">
    <text evidence="9">Endonuclease IV plays a role in DNA repair. It cleaves phosphodiester bonds at apurinic or apyrimidinic (AP) sites, generating a 3'-hydroxyl group and a 5'-terminal sugar phosphate.</text>
</comment>
<evidence type="ECO:0000256" key="3">
    <source>
        <dbReference type="ARBA" id="ARBA00022723"/>
    </source>
</evidence>
<evidence type="ECO:0000256" key="8">
    <source>
        <dbReference type="ARBA" id="ARBA00023204"/>
    </source>
</evidence>
<dbReference type="SUPFAM" id="SSF51658">
    <property type="entry name" value="Xylose isomerase-like"/>
    <property type="match status" value="1"/>
</dbReference>
<evidence type="ECO:0000256" key="6">
    <source>
        <dbReference type="ARBA" id="ARBA00022801"/>
    </source>
</evidence>
<keyword evidence="6 9" id="KW-0378">Hydrolase</keyword>
<comment type="similarity">
    <text evidence="1 9">Belongs to the AP endonuclease 2 family.</text>
</comment>
<dbReference type="PROSITE" id="PS00730">
    <property type="entry name" value="AP_NUCLEASE_F2_2"/>
    <property type="match status" value="1"/>
</dbReference>
<keyword evidence="3 9" id="KW-0479">Metal-binding</keyword>
<dbReference type="InterPro" id="IPR036237">
    <property type="entry name" value="Xyl_isomerase-like_sf"/>
</dbReference>
<feature type="domain" description="Xylose isomerase-like TIM barrel" evidence="10">
    <location>
        <begin position="18"/>
        <end position="277"/>
    </location>
</feature>
<feature type="binding site" evidence="9">
    <location>
        <position position="69"/>
    </location>
    <ligand>
        <name>Zn(2+)</name>
        <dbReference type="ChEBI" id="CHEBI:29105"/>
        <label>1</label>
    </ligand>
</feature>
<name>A0ABV6C9K4_9GAMM</name>
<dbReference type="GO" id="GO:0008833">
    <property type="term" value="F:deoxyribonuclease IV (phage-T4-induced) activity"/>
    <property type="evidence" value="ECO:0007669"/>
    <property type="project" value="UniProtKB-EC"/>
</dbReference>
<dbReference type="Proteomes" id="UP001589758">
    <property type="component" value="Unassembled WGS sequence"/>
</dbReference>
<feature type="binding site" evidence="9">
    <location>
        <position position="229"/>
    </location>
    <ligand>
        <name>Zn(2+)</name>
        <dbReference type="ChEBI" id="CHEBI:29105"/>
        <label>3</label>
    </ligand>
</feature>
<feature type="binding site" evidence="9">
    <location>
        <position position="145"/>
    </location>
    <ligand>
        <name>Zn(2+)</name>
        <dbReference type="ChEBI" id="CHEBI:29105"/>
        <label>2</label>
    </ligand>
</feature>
<dbReference type="NCBIfam" id="NF002199">
    <property type="entry name" value="PRK01060.1-4"/>
    <property type="match status" value="1"/>
</dbReference>
<protein>
    <recommendedName>
        <fullName evidence="9">Probable endonuclease 4</fullName>
        <ecNumber evidence="9">3.1.21.2</ecNumber>
    </recommendedName>
    <alternativeName>
        <fullName evidence="9">Endodeoxyribonuclease IV</fullName>
    </alternativeName>
    <alternativeName>
        <fullName evidence="9">Endonuclease IV</fullName>
    </alternativeName>
</protein>
<dbReference type="InterPro" id="IPR018246">
    <property type="entry name" value="AP_endonuc_F2_Zn_BS"/>
</dbReference>
<comment type="caution">
    <text evidence="11">The sequence shown here is derived from an EMBL/GenBank/DDBJ whole genome shotgun (WGS) entry which is preliminary data.</text>
</comment>
<keyword evidence="7 9" id="KW-0862">Zinc</keyword>
<feature type="binding site" evidence="9">
    <location>
        <position position="182"/>
    </location>
    <ligand>
        <name>Zn(2+)</name>
        <dbReference type="ChEBI" id="CHEBI:29105"/>
        <label>3</label>
    </ligand>
</feature>
<comment type="cofactor">
    <cofactor evidence="9">
        <name>Zn(2+)</name>
        <dbReference type="ChEBI" id="CHEBI:29105"/>
    </cofactor>
    <text evidence="9">Binds 3 Zn(2+) ions.</text>
</comment>
<feature type="binding site" evidence="9">
    <location>
        <position position="145"/>
    </location>
    <ligand>
        <name>Zn(2+)</name>
        <dbReference type="ChEBI" id="CHEBI:29105"/>
        <label>1</label>
    </ligand>
</feature>
<keyword evidence="4 9" id="KW-0255">Endonuclease</keyword>
<feature type="binding site" evidence="9">
    <location>
        <position position="216"/>
    </location>
    <ligand>
        <name>Zn(2+)</name>
        <dbReference type="ChEBI" id="CHEBI:29105"/>
        <label>2</label>
    </ligand>
</feature>
<dbReference type="PANTHER" id="PTHR21445:SF0">
    <property type="entry name" value="APURINIC-APYRIMIDINIC ENDONUCLEASE"/>
    <property type="match status" value="1"/>
</dbReference>
<proteinExistence type="inferred from homology"/>
<evidence type="ECO:0000256" key="4">
    <source>
        <dbReference type="ARBA" id="ARBA00022759"/>
    </source>
</evidence>
<reference evidence="11 12" key="1">
    <citation type="submission" date="2024-09" db="EMBL/GenBank/DDBJ databases">
        <authorList>
            <person name="Sun Q."/>
            <person name="Mori K."/>
        </authorList>
    </citation>
    <scope>NUCLEOTIDE SEQUENCE [LARGE SCALE GENOMIC DNA]</scope>
    <source>
        <strain evidence="11 12">CCM 8545</strain>
    </source>
</reference>
<keyword evidence="2 9" id="KW-0540">Nuclease</keyword>
<dbReference type="PROSITE" id="PS00729">
    <property type="entry name" value="AP_NUCLEASE_F2_1"/>
    <property type="match status" value="1"/>
</dbReference>
<evidence type="ECO:0000256" key="5">
    <source>
        <dbReference type="ARBA" id="ARBA00022763"/>
    </source>
</evidence>
<dbReference type="Gene3D" id="3.20.20.150">
    <property type="entry name" value="Divalent-metal-dependent TIM barrel enzymes"/>
    <property type="match status" value="1"/>
</dbReference>
<feature type="binding site" evidence="9">
    <location>
        <position position="261"/>
    </location>
    <ligand>
        <name>Zn(2+)</name>
        <dbReference type="ChEBI" id="CHEBI:29105"/>
        <label>2</label>
    </ligand>
</feature>
<dbReference type="InterPro" id="IPR001719">
    <property type="entry name" value="AP_endonuc_2"/>
</dbReference>
<dbReference type="RefSeq" id="WP_385876014.1">
    <property type="nucleotide sequence ID" value="NZ_JBHLXE010000024.1"/>
</dbReference>
<dbReference type="EC" id="3.1.21.2" evidence="9"/>
<dbReference type="SMART" id="SM00518">
    <property type="entry name" value="AP2Ec"/>
    <property type="match status" value="1"/>
</dbReference>
<keyword evidence="5 9" id="KW-0227">DNA damage</keyword>
<feature type="binding site" evidence="9">
    <location>
        <position position="109"/>
    </location>
    <ligand>
        <name>Zn(2+)</name>
        <dbReference type="ChEBI" id="CHEBI:29105"/>
        <label>1</label>
    </ligand>
</feature>
<evidence type="ECO:0000256" key="2">
    <source>
        <dbReference type="ARBA" id="ARBA00022722"/>
    </source>
</evidence>
<dbReference type="PROSITE" id="PS51432">
    <property type="entry name" value="AP_NUCLEASE_F2_4"/>
    <property type="match status" value="1"/>
</dbReference>
<dbReference type="HAMAP" id="MF_00152">
    <property type="entry name" value="Nfo"/>
    <property type="match status" value="1"/>
</dbReference>
<feature type="binding site" evidence="9">
    <location>
        <position position="179"/>
    </location>
    <ligand>
        <name>Zn(2+)</name>
        <dbReference type="ChEBI" id="CHEBI:29105"/>
        <label>2</label>
    </ligand>
</feature>
<keyword evidence="8 9" id="KW-0234">DNA repair</keyword>
<evidence type="ECO:0000259" key="10">
    <source>
        <dbReference type="Pfam" id="PF01261"/>
    </source>
</evidence>
<dbReference type="PROSITE" id="PS00731">
    <property type="entry name" value="AP_NUCLEASE_F2_3"/>
    <property type="match status" value="1"/>
</dbReference>
<evidence type="ECO:0000256" key="9">
    <source>
        <dbReference type="HAMAP-Rule" id="MF_00152"/>
    </source>
</evidence>
<dbReference type="EMBL" id="JBHLXE010000024">
    <property type="protein sequence ID" value="MFC0178936.1"/>
    <property type="molecule type" value="Genomic_DNA"/>
</dbReference>
<sequence>MKYIGAHVSASGGVHNAIERAHEINANALALFTKNQRQWQAPPLSKEIIEAFNANCIKYAIDKTKILPHDSYLINLGHPNHESLVKSRNAFIDEMQRADLLGLSLLNFHPGSHLNEITVDECLTRISDSINMALDATSNVIAVIENTAGQGSNLGYKFEHLAQIIEGVNDKSRVGVCIDTCHAFAAGYDLRTHDDCKKTFEQFEKIVGFNYLKGMHLNDAKSTFASRVDRHHSLGQGNIGEDVFKFIMQNPAFDDIPLILETINPDIWKEEIQWLRSLMD</sequence>
<gene>
    <name evidence="9 11" type="primary">nfo</name>
    <name evidence="11" type="ORF">ACFFIT_02310</name>
</gene>
<comment type="catalytic activity">
    <reaction evidence="9">
        <text>Endonucleolytic cleavage to 5'-phosphooligonucleotide end-products.</text>
        <dbReference type="EC" id="3.1.21.2"/>
    </reaction>
</comment>
<feature type="binding site" evidence="9">
    <location>
        <position position="231"/>
    </location>
    <ligand>
        <name>Zn(2+)</name>
        <dbReference type="ChEBI" id="CHEBI:29105"/>
        <label>3</label>
    </ligand>
</feature>
<evidence type="ECO:0000256" key="1">
    <source>
        <dbReference type="ARBA" id="ARBA00005340"/>
    </source>
</evidence>
<dbReference type="CDD" id="cd00019">
    <property type="entry name" value="AP2Ec"/>
    <property type="match status" value="1"/>
</dbReference>
<dbReference type="PANTHER" id="PTHR21445">
    <property type="entry name" value="ENDONUCLEASE IV ENDODEOXYRIBONUCLEASE IV"/>
    <property type="match status" value="1"/>
</dbReference>
<evidence type="ECO:0000256" key="7">
    <source>
        <dbReference type="ARBA" id="ARBA00022833"/>
    </source>
</evidence>
<dbReference type="InterPro" id="IPR013022">
    <property type="entry name" value="Xyl_isomerase-like_TIM-brl"/>
</dbReference>
<keyword evidence="12" id="KW-1185">Reference proteome</keyword>
<evidence type="ECO:0000313" key="12">
    <source>
        <dbReference type="Proteomes" id="UP001589758"/>
    </source>
</evidence>
<dbReference type="Pfam" id="PF01261">
    <property type="entry name" value="AP_endonuc_2"/>
    <property type="match status" value="1"/>
</dbReference>
<evidence type="ECO:0000313" key="11">
    <source>
        <dbReference type="EMBL" id="MFC0178936.1"/>
    </source>
</evidence>